<dbReference type="OrthoDB" id="2288006at2759"/>
<protein>
    <submittedName>
        <fullName evidence="1">Uncharacterized protein</fullName>
    </submittedName>
</protein>
<evidence type="ECO:0000313" key="1">
    <source>
        <dbReference type="EMBL" id="RCH82062.1"/>
    </source>
</evidence>
<dbReference type="EMBL" id="PJQL01003166">
    <property type="protein sequence ID" value="RCH82062.1"/>
    <property type="molecule type" value="Genomic_DNA"/>
</dbReference>
<dbReference type="AlphaFoldDB" id="A0A367IWM9"/>
<sequence>MIVLKNNDVKGFWAGMLDAERRDANLNQYNQIAFINQTQEQYANPPPPNKRKSSEPTASPVTAVEINSFEESDSLHIEGLEESVATWVGREGRATIVVDRKTRYFNALGMNGILDLSDNSESSQFSKFPVELQIEIKQLFSPPTVTTPCIDERYAEIQQEIQLTSNENGRYYKRYLEKLNMFKTNEKYGTTKKLHLLSEGDYVVKVWGPLLETLFRGSGTVLHWGDTVAENIKATGRNIKMDLRIISSLNNEKMVPNLATGEIAKDIWMSKFYKDKLKTVLSSKMDLNQFVESFPKSYKSTLPVYIPFIIMAALEATVYALYLGSNGLYIINEVATISLPRTLFEVKDGRISKVVSSLNIVKKLVVDVKQLNQHITELRRIKKRKTIKQLTASQMSSNQDEADCKAWIRPIWFPPKYESDPDDA</sequence>
<gene>
    <name evidence="1" type="ORF">CU097_001876</name>
</gene>
<evidence type="ECO:0000313" key="2">
    <source>
        <dbReference type="Proteomes" id="UP000252139"/>
    </source>
</evidence>
<accession>A0A367IWM9</accession>
<keyword evidence="2" id="KW-1185">Reference proteome</keyword>
<comment type="caution">
    <text evidence="1">The sequence shown here is derived from an EMBL/GenBank/DDBJ whole genome shotgun (WGS) entry which is preliminary data.</text>
</comment>
<dbReference type="Proteomes" id="UP000252139">
    <property type="component" value="Unassembled WGS sequence"/>
</dbReference>
<name>A0A367IWM9_RHIAZ</name>
<organism evidence="1 2">
    <name type="scientific">Rhizopus azygosporus</name>
    <name type="common">Rhizopus microsporus var. azygosporus</name>
    <dbReference type="NCBI Taxonomy" id="86630"/>
    <lineage>
        <taxon>Eukaryota</taxon>
        <taxon>Fungi</taxon>
        <taxon>Fungi incertae sedis</taxon>
        <taxon>Mucoromycota</taxon>
        <taxon>Mucoromycotina</taxon>
        <taxon>Mucoromycetes</taxon>
        <taxon>Mucorales</taxon>
        <taxon>Mucorineae</taxon>
        <taxon>Rhizopodaceae</taxon>
        <taxon>Rhizopus</taxon>
    </lineage>
</organism>
<reference evidence="1 2" key="1">
    <citation type="journal article" date="2018" name="G3 (Bethesda)">
        <title>Phylogenetic and Phylogenomic Definition of Rhizopus Species.</title>
        <authorList>
            <person name="Gryganskyi A.P."/>
            <person name="Golan J."/>
            <person name="Dolatabadi S."/>
            <person name="Mondo S."/>
            <person name="Robb S."/>
            <person name="Idnurm A."/>
            <person name="Muszewska A."/>
            <person name="Steczkiewicz K."/>
            <person name="Masonjones S."/>
            <person name="Liao H.L."/>
            <person name="Gajdeczka M.T."/>
            <person name="Anike F."/>
            <person name="Vuek A."/>
            <person name="Anishchenko I.M."/>
            <person name="Voigt K."/>
            <person name="de Hoog G.S."/>
            <person name="Smith M.E."/>
            <person name="Heitman J."/>
            <person name="Vilgalys R."/>
            <person name="Stajich J.E."/>
        </authorList>
    </citation>
    <scope>NUCLEOTIDE SEQUENCE [LARGE SCALE GENOMIC DNA]</scope>
    <source>
        <strain evidence="1 2">CBS 357.93</strain>
    </source>
</reference>
<proteinExistence type="predicted"/>